<reference evidence="2" key="1">
    <citation type="submission" date="2014-05" db="EMBL/GenBank/DDBJ databases">
        <title>ATOL: Assembling a taxonomically balanced genome-scale reconstruction of the evolutionary history of the Enterobacteriaceae.</title>
        <authorList>
            <person name="Plunkett G. III"/>
            <person name="Neeno-Eckwall E.C."/>
            <person name="Glasner J.D."/>
            <person name="Perna N.T."/>
        </authorList>
    </citation>
    <scope>NUCLEOTIDE SEQUENCE [LARGE SCALE GENOMIC DNA]</scope>
    <source>
        <strain evidence="2">ATCC 49490</strain>
    </source>
</reference>
<gene>
    <name evidence="1" type="ORF">GTGU_04095</name>
</gene>
<dbReference type="eggNOG" id="ENOG502ZMEX">
    <property type="taxonomic scope" value="Bacteria"/>
</dbReference>
<dbReference type="EMBL" id="JMTB01000114">
    <property type="protein sequence ID" value="KFB99656.1"/>
    <property type="molecule type" value="Genomic_DNA"/>
</dbReference>
<name>A0A084ZQB2_9ENTR</name>
<evidence type="ECO:0000313" key="1">
    <source>
        <dbReference type="EMBL" id="KFB99656.1"/>
    </source>
</evidence>
<dbReference type="AlphaFoldDB" id="A0A084ZQB2"/>
<protein>
    <submittedName>
        <fullName evidence="1">Uncharacterized protein</fullName>
    </submittedName>
</protein>
<comment type="caution">
    <text evidence="1">The sequence shown here is derived from an EMBL/GenBank/DDBJ whole genome shotgun (WGS) entry which is preliminary data.</text>
</comment>
<organism evidence="1 2">
    <name type="scientific">Trabulsiella guamensis ATCC 49490</name>
    <dbReference type="NCBI Taxonomy" id="1005994"/>
    <lineage>
        <taxon>Bacteria</taxon>
        <taxon>Pseudomonadati</taxon>
        <taxon>Pseudomonadota</taxon>
        <taxon>Gammaproteobacteria</taxon>
        <taxon>Enterobacterales</taxon>
        <taxon>Enterobacteriaceae</taxon>
        <taxon>Trabulsiella</taxon>
    </lineage>
</organism>
<dbReference type="OrthoDB" id="6637707at2"/>
<dbReference type="RefSeq" id="WP_038161548.1">
    <property type="nucleotide sequence ID" value="NZ_JMTB01000114.1"/>
</dbReference>
<evidence type="ECO:0000313" key="2">
    <source>
        <dbReference type="Proteomes" id="UP000028630"/>
    </source>
</evidence>
<proteinExistence type="predicted"/>
<dbReference type="Proteomes" id="UP000028630">
    <property type="component" value="Unassembled WGS sequence"/>
</dbReference>
<accession>A0A084ZQB2</accession>
<sequence>MTEKKFDIIIPAGLDYRIANNLACLRFDYRLSENIKLPAAGEFFTGLTVEQAEDTIRFLLVYVQKMKLSEGQPQNGSRHH</sequence>
<keyword evidence="2" id="KW-1185">Reference proteome</keyword>